<organism evidence="1">
    <name type="scientific">Caudovirales sp. ctkvU4</name>
    <dbReference type="NCBI Taxonomy" id="2826783"/>
    <lineage>
        <taxon>Viruses</taxon>
        <taxon>Duplodnaviria</taxon>
        <taxon>Heunggongvirae</taxon>
        <taxon>Uroviricota</taxon>
        <taxon>Caudoviricetes</taxon>
    </lineage>
</organism>
<evidence type="ECO:0000313" key="1">
    <source>
        <dbReference type="EMBL" id="DAE21245.1"/>
    </source>
</evidence>
<protein>
    <submittedName>
        <fullName evidence="1">ATP-binding sugar transporter</fullName>
    </submittedName>
</protein>
<sequence length="111" mass="12177">MNAFKDQVAADNIAVFMNAEEFAELHNLNGTSCTCIVQDVVINDDLTVDDRREAYQDGTYGRASVINVCKADLPEVPVMGQTWRVDGKLGLIVSVADDEGILTITWQVNDV</sequence>
<dbReference type="EMBL" id="BK015710">
    <property type="protein sequence ID" value="DAE21245.1"/>
    <property type="molecule type" value="Genomic_DNA"/>
</dbReference>
<proteinExistence type="predicted"/>
<name>A0A8S5QR79_9CAUD</name>
<dbReference type="GO" id="GO:0005524">
    <property type="term" value="F:ATP binding"/>
    <property type="evidence" value="ECO:0007669"/>
    <property type="project" value="UniProtKB-KW"/>
</dbReference>
<keyword evidence="1" id="KW-0067">ATP-binding</keyword>
<keyword evidence="1" id="KW-0762">Sugar transport</keyword>
<keyword evidence="1" id="KW-0547">Nucleotide-binding</keyword>
<reference evidence="1" key="1">
    <citation type="journal article" date="2021" name="Proc. Natl. Acad. Sci. U.S.A.">
        <title>A Catalog of Tens of Thousands of Viruses from Human Metagenomes Reveals Hidden Associations with Chronic Diseases.</title>
        <authorList>
            <person name="Tisza M.J."/>
            <person name="Buck C.B."/>
        </authorList>
    </citation>
    <scope>NUCLEOTIDE SEQUENCE</scope>
    <source>
        <strain evidence="1">CtkvU4</strain>
    </source>
</reference>
<keyword evidence="1" id="KW-0813">Transport</keyword>
<accession>A0A8S5QR79</accession>